<keyword evidence="7 10" id="KW-0472">Membrane</keyword>
<evidence type="ECO:0000313" key="11">
    <source>
        <dbReference type="EMBL" id="KAL0111080.1"/>
    </source>
</evidence>
<comment type="subcellular location">
    <subcellularLocation>
        <location evidence="1 10">Cell membrane</location>
        <topology evidence="1 10">Multi-pass membrane protein</topology>
    </subcellularLocation>
</comment>
<feature type="transmembrane region" description="Helical" evidence="10">
    <location>
        <begin position="165"/>
        <end position="187"/>
    </location>
</feature>
<evidence type="ECO:0000313" key="12">
    <source>
        <dbReference type="Proteomes" id="UP001430953"/>
    </source>
</evidence>
<evidence type="ECO:0000256" key="4">
    <source>
        <dbReference type="ARBA" id="ARBA00022692"/>
    </source>
</evidence>
<organism evidence="11 12">
    <name type="scientific">Cardiocondyla obscurior</name>
    <dbReference type="NCBI Taxonomy" id="286306"/>
    <lineage>
        <taxon>Eukaryota</taxon>
        <taxon>Metazoa</taxon>
        <taxon>Ecdysozoa</taxon>
        <taxon>Arthropoda</taxon>
        <taxon>Hexapoda</taxon>
        <taxon>Insecta</taxon>
        <taxon>Pterygota</taxon>
        <taxon>Neoptera</taxon>
        <taxon>Endopterygota</taxon>
        <taxon>Hymenoptera</taxon>
        <taxon>Apocrita</taxon>
        <taxon>Aculeata</taxon>
        <taxon>Formicoidea</taxon>
        <taxon>Formicidae</taxon>
        <taxon>Myrmicinae</taxon>
        <taxon>Cardiocondyla</taxon>
    </lineage>
</organism>
<evidence type="ECO:0000256" key="2">
    <source>
        <dbReference type="ARBA" id="ARBA00022475"/>
    </source>
</evidence>
<keyword evidence="8 10" id="KW-0675">Receptor</keyword>
<dbReference type="InterPro" id="IPR004117">
    <property type="entry name" value="7tm6_olfct_rcpt"/>
</dbReference>
<evidence type="ECO:0000256" key="7">
    <source>
        <dbReference type="ARBA" id="ARBA00023136"/>
    </source>
</evidence>
<dbReference type="GO" id="GO:0005886">
    <property type="term" value="C:plasma membrane"/>
    <property type="evidence" value="ECO:0007669"/>
    <property type="project" value="UniProtKB-SubCell"/>
</dbReference>
<keyword evidence="9 10" id="KW-0807">Transducer</keyword>
<feature type="transmembrane region" description="Helical" evidence="10">
    <location>
        <begin position="7"/>
        <end position="27"/>
    </location>
</feature>
<gene>
    <name evidence="11" type="ORF">PUN28_012802</name>
</gene>
<dbReference type="GO" id="GO:0007165">
    <property type="term" value="P:signal transduction"/>
    <property type="evidence" value="ECO:0007669"/>
    <property type="project" value="UniProtKB-KW"/>
</dbReference>
<proteinExistence type="inferred from homology"/>
<keyword evidence="2" id="KW-1003">Cell membrane</keyword>
<comment type="caution">
    <text evidence="11">The sequence shown here is derived from an EMBL/GenBank/DDBJ whole genome shotgun (WGS) entry which is preliminary data.</text>
</comment>
<accession>A0AAW2F765</accession>
<feature type="transmembrane region" description="Helical" evidence="10">
    <location>
        <begin position="277"/>
        <end position="297"/>
    </location>
</feature>
<dbReference type="EMBL" id="JADYXP020000013">
    <property type="protein sequence ID" value="KAL0111080.1"/>
    <property type="molecule type" value="Genomic_DNA"/>
</dbReference>
<keyword evidence="6 10" id="KW-1133">Transmembrane helix</keyword>
<keyword evidence="12" id="KW-1185">Reference proteome</keyword>
<evidence type="ECO:0000256" key="8">
    <source>
        <dbReference type="ARBA" id="ARBA00023170"/>
    </source>
</evidence>
<dbReference type="AlphaFoldDB" id="A0AAW2F765"/>
<sequence>MWPDSTYATLYWLIYMATMVLVQYYQYAYVLTHFDLSDISLLMDCLGLTLAYTLAFLKLLALWWNRRTFYYIVKAMDQDWKECVINDSYESAMMAVADLSRRCSNVMISINALAAFFLSIGEHMLQSMGNVDGVDNNSRELPIKMEFPFDVSESPIFECFLFGQFFYELVLASIVGMMNALLVSLILHVSGQIDIMRQNINEISNAKYNPSTSLAVIKNLICKHQKIITLSEHIEHLYTYIALMQLLWNTLVICCTGFVIVITIGTDDSGTTSIKSVSFYIAITLEVFILCFAGEFLSAKSRSISDAIYESLWYDMPPTSSRILLFVILRSQKRLTITAGKVVDLTLEGFTSIMKASASYVSVLNAMY</sequence>
<evidence type="ECO:0000256" key="3">
    <source>
        <dbReference type="ARBA" id="ARBA00022606"/>
    </source>
</evidence>
<protein>
    <recommendedName>
        <fullName evidence="10">Odorant receptor</fullName>
    </recommendedName>
</protein>
<evidence type="ECO:0000256" key="1">
    <source>
        <dbReference type="ARBA" id="ARBA00004651"/>
    </source>
</evidence>
<name>A0AAW2F765_9HYME</name>
<evidence type="ECO:0000256" key="9">
    <source>
        <dbReference type="ARBA" id="ARBA00023224"/>
    </source>
</evidence>
<dbReference type="GO" id="GO:0004984">
    <property type="term" value="F:olfactory receptor activity"/>
    <property type="evidence" value="ECO:0007669"/>
    <property type="project" value="InterPro"/>
</dbReference>
<dbReference type="GO" id="GO:0005549">
    <property type="term" value="F:odorant binding"/>
    <property type="evidence" value="ECO:0007669"/>
    <property type="project" value="InterPro"/>
</dbReference>
<dbReference type="PANTHER" id="PTHR21137">
    <property type="entry name" value="ODORANT RECEPTOR"/>
    <property type="match status" value="1"/>
</dbReference>
<dbReference type="Pfam" id="PF02949">
    <property type="entry name" value="7tm_6"/>
    <property type="match status" value="1"/>
</dbReference>
<reference evidence="11 12" key="1">
    <citation type="submission" date="2023-03" db="EMBL/GenBank/DDBJ databases">
        <title>High recombination rates correlate with genetic variation in Cardiocondyla obscurior ants.</title>
        <authorList>
            <person name="Errbii M."/>
        </authorList>
    </citation>
    <scope>NUCLEOTIDE SEQUENCE [LARGE SCALE GENOMIC DNA]</scope>
    <source>
        <strain evidence="11">Alpha-2009</strain>
        <tissue evidence="11">Whole body</tissue>
    </source>
</reference>
<comment type="caution">
    <text evidence="10">Lacks conserved residue(s) required for the propagation of feature annotation.</text>
</comment>
<feature type="transmembrane region" description="Helical" evidence="10">
    <location>
        <begin position="246"/>
        <end position="265"/>
    </location>
</feature>
<feature type="transmembrane region" description="Helical" evidence="10">
    <location>
        <begin position="103"/>
        <end position="121"/>
    </location>
</feature>
<evidence type="ECO:0000256" key="5">
    <source>
        <dbReference type="ARBA" id="ARBA00022725"/>
    </source>
</evidence>
<keyword evidence="4 10" id="KW-0812">Transmembrane</keyword>
<evidence type="ECO:0000256" key="6">
    <source>
        <dbReference type="ARBA" id="ARBA00022989"/>
    </source>
</evidence>
<dbReference type="PANTHER" id="PTHR21137:SF35">
    <property type="entry name" value="ODORANT RECEPTOR 19A-RELATED"/>
    <property type="match status" value="1"/>
</dbReference>
<feature type="transmembrane region" description="Helical" evidence="10">
    <location>
        <begin position="39"/>
        <end position="64"/>
    </location>
</feature>
<evidence type="ECO:0000256" key="10">
    <source>
        <dbReference type="RuleBase" id="RU351113"/>
    </source>
</evidence>
<keyword evidence="5 10" id="KW-0552">Olfaction</keyword>
<dbReference type="Proteomes" id="UP001430953">
    <property type="component" value="Unassembled WGS sequence"/>
</dbReference>
<keyword evidence="3 10" id="KW-0716">Sensory transduction</keyword>
<comment type="similarity">
    <text evidence="10">Belongs to the insect chemoreceptor superfamily. Heteromeric odorant receptor channel (TC 1.A.69) family.</text>
</comment>